<accession>A0ABW5WVN4</accession>
<dbReference type="InterPro" id="IPR041492">
    <property type="entry name" value="HAD_2"/>
</dbReference>
<dbReference type="EC" id="3.-.-.-" evidence="1"/>
<proteinExistence type="predicted"/>
<dbReference type="SUPFAM" id="SSF56784">
    <property type="entry name" value="HAD-like"/>
    <property type="match status" value="1"/>
</dbReference>
<dbReference type="GO" id="GO:0016787">
    <property type="term" value="F:hydrolase activity"/>
    <property type="evidence" value="ECO:0007669"/>
    <property type="project" value="UniProtKB-KW"/>
</dbReference>
<keyword evidence="1" id="KW-0378">Hydrolase</keyword>
<dbReference type="SFLD" id="SFLDS00003">
    <property type="entry name" value="Haloacid_Dehalogenase"/>
    <property type="match status" value="1"/>
</dbReference>
<gene>
    <name evidence="1" type="ORF">ACFSX4_10400</name>
</gene>
<sequence>MTVVLFDVDGVFLSEERCFDVSALSIHELLFNPRYLNLTQEKFSIDCTDKEISEIRRKVFLDDEILASFKKIGLNSNWDMLFITFSVVYINILKDAGINLETIKLEDLYGTGEMLGHVEADYDRVSEFLSSKAHSKDTIYKELENYAVEVLNVSNTDPFKLYGPIWQLGQHVYQEWYLGSDAVRGTDDFQVEEGKPGYLNDEVWIESPSDIKKMLDRLLDNGCTIGIATGRSRNETLIPFEAENVLSYFDDSRISTATEVQKAEKNNESDATLSKPHPFSYLWSLYAHEDTKYQDAVEGRNVYDESEVYVVGDSIADFYCSDKMNVKFIATLTGLTGSEIIPDFQSLGVAAENMADTVLDVPDIILNGK</sequence>
<name>A0ABW5WVN4_9STAP</name>
<protein>
    <submittedName>
        <fullName evidence="1">HAD family hydrolase</fullName>
        <ecNumber evidence="1">3.-.-.-</ecNumber>
    </submittedName>
</protein>
<dbReference type="CDD" id="cd01427">
    <property type="entry name" value="HAD_like"/>
    <property type="match status" value="1"/>
</dbReference>
<dbReference type="EMBL" id="JBHUOQ010000004">
    <property type="protein sequence ID" value="MFD2830871.1"/>
    <property type="molecule type" value="Genomic_DNA"/>
</dbReference>
<dbReference type="Proteomes" id="UP001597519">
    <property type="component" value="Unassembled WGS sequence"/>
</dbReference>
<organism evidence="1 2">
    <name type="scientific">Corticicoccus populi</name>
    <dbReference type="NCBI Taxonomy" id="1812821"/>
    <lineage>
        <taxon>Bacteria</taxon>
        <taxon>Bacillati</taxon>
        <taxon>Bacillota</taxon>
        <taxon>Bacilli</taxon>
        <taxon>Bacillales</taxon>
        <taxon>Staphylococcaceae</taxon>
        <taxon>Corticicoccus</taxon>
    </lineage>
</organism>
<dbReference type="InterPro" id="IPR036412">
    <property type="entry name" value="HAD-like_sf"/>
</dbReference>
<reference evidence="2" key="1">
    <citation type="journal article" date="2019" name="Int. J. Syst. Evol. Microbiol.">
        <title>The Global Catalogue of Microorganisms (GCM) 10K type strain sequencing project: providing services to taxonomists for standard genome sequencing and annotation.</title>
        <authorList>
            <consortium name="The Broad Institute Genomics Platform"/>
            <consortium name="The Broad Institute Genome Sequencing Center for Infectious Disease"/>
            <person name="Wu L."/>
            <person name="Ma J."/>
        </authorList>
    </citation>
    <scope>NUCLEOTIDE SEQUENCE [LARGE SCALE GENOMIC DNA]</scope>
    <source>
        <strain evidence="2">KCTC 33575</strain>
    </source>
</reference>
<dbReference type="InterPro" id="IPR023214">
    <property type="entry name" value="HAD_sf"/>
</dbReference>
<evidence type="ECO:0000313" key="2">
    <source>
        <dbReference type="Proteomes" id="UP001597519"/>
    </source>
</evidence>
<dbReference type="Gene3D" id="3.40.50.1000">
    <property type="entry name" value="HAD superfamily/HAD-like"/>
    <property type="match status" value="1"/>
</dbReference>
<keyword evidence="2" id="KW-1185">Reference proteome</keyword>
<evidence type="ECO:0000313" key="1">
    <source>
        <dbReference type="EMBL" id="MFD2830871.1"/>
    </source>
</evidence>
<comment type="caution">
    <text evidence="1">The sequence shown here is derived from an EMBL/GenBank/DDBJ whole genome shotgun (WGS) entry which is preliminary data.</text>
</comment>
<dbReference type="SFLD" id="SFLDG01129">
    <property type="entry name" value="C1.5:_HAD__Beta-PGM__Phosphata"/>
    <property type="match status" value="1"/>
</dbReference>
<dbReference type="RefSeq" id="WP_377774313.1">
    <property type="nucleotide sequence ID" value="NZ_JBHUOQ010000004.1"/>
</dbReference>
<dbReference type="Pfam" id="PF13419">
    <property type="entry name" value="HAD_2"/>
    <property type="match status" value="1"/>
</dbReference>